<dbReference type="Proteomes" id="UP000190121">
    <property type="component" value="Unassembled WGS sequence"/>
</dbReference>
<name>A0A1T4N643_9PORP</name>
<reference evidence="3" key="1">
    <citation type="submission" date="2017-02" db="EMBL/GenBank/DDBJ databases">
        <authorList>
            <person name="Varghese N."/>
            <person name="Submissions S."/>
        </authorList>
    </citation>
    <scope>NUCLEOTIDE SEQUENCE [LARGE SCALE GENOMIC DNA]</scope>
    <source>
        <strain evidence="3">ATCC 51356</strain>
    </source>
</reference>
<organism evidence="2 3">
    <name type="scientific">Porphyromonas circumdentaria</name>
    <dbReference type="NCBI Taxonomy" id="29524"/>
    <lineage>
        <taxon>Bacteria</taxon>
        <taxon>Pseudomonadati</taxon>
        <taxon>Bacteroidota</taxon>
        <taxon>Bacteroidia</taxon>
        <taxon>Bacteroidales</taxon>
        <taxon>Porphyromonadaceae</taxon>
        <taxon>Porphyromonas</taxon>
    </lineage>
</organism>
<keyword evidence="1" id="KW-0812">Transmembrane</keyword>
<dbReference type="OrthoDB" id="1014758at2"/>
<accession>A0A1T4N643</accession>
<evidence type="ECO:0000313" key="2">
    <source>
        <dbReference type="EMBL" id="SJZ74566.1"/>
    </source>
</evidence>
<dbReference type="EMBL" id="FUXE01000009">
    <property type="protein sequence ID" value="SJZ74566.1"/>
    <property type="molecule type" value="Genomic_DNA"/>
</dbReference>
<feature type="transmembrane region" description="Helical" evidence="1">
    <location>
        <begin position="88"/>
        <end position="107"/>
    </location>
</feature>
<protein>
    <submittedName>
        <fullName evidence="2">Uncharacterized protein</fullName>
    </submittedName>
</protein>
<keyword evidence="1" id="KW-1133">Transmembrane helix</keyword>
<dbReference type="STRING" id="29524.SAMN02745171_01010"/>
<feature type="transmembrane region" description="Helical" evidence="1">
    <location>
        <begin position="9"/>
        <end position="27"/>
    </location>
</feature>
<proteinExistence type="predicted"/>
<keyword evidence="3" id="KW-1185">Reference proteome</keyword>
<feature type="transmembrane region" description="Helical" evidence="1">
    <location>
        <begin position="33"/>
        <end position="50"/>
    </location>
</feature>
<evidence type="ECO:0000256" key="1">
    <source>
        <dbReference type="SAM" id="Phobius"/>
    </source>
</evidence>
<evidence type="ECO:0000313" key="3">
    <source>
        <dbReference type="Proteomes" id="UP000190121"/>
    </source>
</evidence>
<keyword evidence="1" id="KW-0472">Membrane</keyword>
<sequence length="115" mass="13038">MFSKQCNRLYVASTLLLLLALLLLIIFEMSWARYILLLGALGYLLSVVSFRPKKASLRLNRLIRMGHFSGLLWLASAIALLFNSSLWAIFAGVACLFMLYSNIMITFSKEAKKSR</sequence>
<gene>
    <name evidence="2" type="ORF">SAMN02745171_01010</name>
</gene>
<dbReference type="AlphaFoldDB" id="A0A1T4N643"/>
<dbReference type="RefSeq" id="WP_078736936.1">
    <property type="nucleotide sequence ID" value="NZ_FUXE01000009.1"/>
</dbReference>
<feature type="transmembrane region" description="Helical" evidence="1">
    <location>
        <begin position="62"/>
        <end position="82"/>
    </location>
</feature>